<organism evidence="1">
    <name type="scientific">Thomasclavelia ramosa</name>
    <dbReference type="NCBI Taxonomy" id="1547"/>
    <lineage>
        <taxon>Bacteria</taxon>
        <taxon>Bacillati</taxon>
        <taxon>Bacillota</taxon>
        <taxon>Erysipelotrichia</taxon>
        <taxon>Erysipelotrichales</taxon>
        <taxon>Coprobacillaceae</taxon>
        <taxon>Thomasclavelia</taxon>
    </lineage>
</organism>
<accession>A0A6N3DCE6</accession>
<reference evidence="1" key="1">
    <citation type="submission" date="2019-11" db="EMBL/GenBank/DDBJ databases">
        <authorList>
            <person name="Feng L."/>
        </authorList>
    </citation>
    <scope>NUCLEOTIDE SEQUENCE</scope>
    <source>
        <strain evidence="1">CramosumLFYP8</strain>
    </source>
</reference>
<dbReference type="AlphaFoldDB" id="A0A6N3DCE6"/>
<evidence type="ECO:0000313" key="1">
    <source>
        <dbReference type="EMBL" id="VYU24461.1"/>
    </source>
</evidence>
<sequence length="111" mass="13277">MIEIYDLNDKLIARVSNQDQLDEFMDDNEFEYPEVIIKENGKKRKYTFEDSEFESTKRELLKKSKYFHMSRICALANVDYYSFNLWKNKGIFVLTPKEIDALYDAISHVCK</sequence>
<dbReference type="RefSeq" id="WP_054322536.1">
    <property type="nucleotide sequence ID" value="NZ_CACRTL010000031.1"/>
</dbReference>
<gene>
    <name evidence="1" type="ORF">CRLFYP8_03303</name>
</gene>
<name>A0A6N3DCE6_9FIRM</name>
<protein>
    <submittedName>
        <fullName evidence="1">Uncharacterized protein</fullName>
    </submittedName>
</protein>
<proteinExistence type="predicted"/>
<dbReference type="EMBL" id="CACRTL010000031">
    <property type="protein sequence ID" value="VYU24461.1"/>
    <property type="molecule type" value="Genomic_DNA"/>
</dbReference>